<evidence type="ECO:0000256" key="1">
    <source>
        <dbReference type="ARBA" id="ARBA00010634"/>
    </source>
</evidence>
<proteinExistence type="inferred from homology"/>
<keyword evidence="5" id="KW-1185">Reference proteome</keyword>
<organism evidence="4 5">
    <name type="scientific">Fluviicoccus keumensis</name>
    <dbReference type="NCBI Taxonomy" id="1435465"/>
    <lineage>
        <taxon>Bacteria</taxon>
        <taxon>Pseudomonadati</taxon>
        <taxon>Pseudomonadota</taxon>
        <taxon>Gammaproteobacteria</taxon>
        <taxon>Moraxellales</taxon>
        <taxon>Moraxellaceae</taxon>
        <taxon>Fluviicoccus</taxon>
    </lineage>
</organism>
<reference evidence="4 5" key="1">
    <citation type="submission" date="2019-02" db="EMBL/GenBank/DDBJ databases">
        <title>Genomic Encyclopedia of Type Strains, Phase IV (KMG-IV): sequencing the most valuable type-strain genomes for metagenomic binning, comparative biology and taxonomic classification.</title>
        <authorList>
            <person name="Goeker M."/>
        </authorList>
    </citation>
    <scope>NUCLEOTIDE SEQUENCE [LARGE SCALE GENOMIC DNA]</scope>
    <source>
        <strain evidence="4 5">DSM 105135</strain>
    </source>
</reference>
<dbReference type="EMBL" id="SHKX01000011">
    <property type="protein sequence ID" value="RZU47212.1"/>
    <property type="molecule type" value="Genomic_DNA"/>
</dbReference>
<name>A0A4Q7Z9J2_9GAMM</name>
<feature type="signal peptide" evidence="3">
    <location>
        <begin position="1"/>
        <end position="37"/>
    </location>
</feature>
<feature type="chain" id="PRO_5020452978" evidence="3">
    <location>
        <begin position="38"/>
        <end position="254"/>
    </location>
</feature>
<dbReference type="PANTHER" id="PTHR30035">
    <property type="entry name" value="LIPOPROTEIN VACJ-RELATED"/>
    <property type="match status" value="1"/>
</dbReference>
<dbReference type="AlphaFoldDB" id="A0A4Q7Z9J2"/>
<protein>
    <submittedName>
        <fullName evidence="4">Phospholipid-binding lipoprotein MlaA</fullName>
    </submittedName>
</protein>
<dbReference type="GO" id="GO:0016020">
    <property type="term" value="C:membrane"/>
    <property type="evidence" value="ECO:0007669"/>
    <property type="project" value="InterPro"/>
</dbReference>
<evidence type="ECO:0000313" key="5">
    <source>
        <dbReference type="Proteomes" id="UP000292423"/>
    </source>
</evidence>
<evidence type="ECO:0000313" key="4">
    <source>
        <dbReference type="EMBL" id="RZU47212.1"/>
    </source>
</evidence>
<dbReference type="PRINTS" id="PR01805">
    <property type="entry name" value="VACJLIPOPROT"/>
</dbReference>
<gene>
    <name evidence="4" type="ORF">EV700_1607</name>
</gene>
<keyword evidence="2 3" id="KW-0732">Signal</keyword>
<accession>A0A4Q7Z9J2</accession>
<dbReference type="Pfam" id="PF04333">
    <property type="entry name" value="MlaA"/>
    <property type="match status" value="1"/>
</dbReference>
<evidence type="ECO:0000256" key="2">
    <source>
        <dbReference type="ARBA" id="ARBA00022729"/>
    </source>
</evidence>
<comment type="similarity">
    <text evidence="1">Belongs to the MlaA family.</text>
</comment>
<dbReference type="GO" id="GO:0120010">
    <property type="term" value="P:intermembrane phospholipid transfer"/>
    <property type="evidence" value="ECO:0007669"/>
    <property type="project" value="TreeGrafter"/>
</dbReference>
<dbReference type="Proteomes" id="UP000292423">
    <property type="component" value="Unassembled WGS sequence"/>
</dbReference>
<dbReference type="InterPro" id="IPR007428">
    <property type="entry name" value="MlaA"/>
</dbReference>
<comment type="caution">
    <text evidence="4">The sequence shown here is derived from an EMBL/GenBank/DDBJ whole genome shotgun (WGS) entry which is preliminary data.</text>
</comment>
<sequence>MLRMPARTSTETGMKQQPKRILAALLLAASVPVAAFADAAPAPAPANPDPWQGMNRKVYAFNKSVDTWFFKPVAKGYRAVTPQLVDDSITRFFLNLEEPLHMVNNGLQGKAKASVQDLGRLVVNTATSLGFADLASRMGLPRHDEDFGQTLGYWGVKPGPYVVLPFLGPSDIRDGASLPLDAVVNPRNLVESNSANAGLFVLDKVDFRADLIPFEKIIEGDEYLLMRDLYLQRRDFLVHDGKVKDDFLDDVPEE</sequence>
<keyword evidence="4" id="KW-0449">Lipoprotein</keyword>
<evidence type="ECO:0000256" key="3">
    <source>
        <dbReference type="SAM" id="SignalP"/>
    </source>
</evidence>
<dbReference type="PANTHER" id="PTHR30035:SF3">
    <property type="entry name" value="INTERMEMBRANE PHOSPHOLIPID TRANSPORT SYSTEM LIPOPROTEIN MLAA"/>
    <property type="match status" value="1"/>
</dbReference>